<accession>A0A433SGC7</accession>
<evidence type="ECO:0000256" key="1">
    <source>
        <dbReference type="SAM" id="MobiDB-lite"/>
    </source>
</evidence>
<dbReference type="Proteomes" id="UP000286947">
    <property type="component" value="Unassembled WGS sequence"/>
</dbReference>
<evidence type="ECO:0000313" key="3">
    <source>
        <dbReference type="EMBL" id="RUS67807.1"/>
    </source>
</evidence>
<proteinExistence type="predicted"/>
<protein>
    <recommendedName>
        <fullName evidence="5">DUF4124 domain-containing protein</fullName>
    </recommendedName>
</protein>
<reference evidence="3 4" key="1">
    <citation type="submission" date="2018-01" db="EMBL/GenBank/DDBJ databases">
        <title>Saezia sanguinis gen. nov., sp. nov., in the order Burkholderiales isolated from human blood.</title>
        <authorList>
            <person name="Medina-Pascual M.J."/>
            <person name="Valdezate S."/>
            <person name="Monzon S."/>
            <person name="Cuesta I."/>
            <person name="Carrasco G."/>
            <person name="Villalon P."/>
            <person name="Saez-Nieto J.A."/>
        </authorList>
    </citation>
    <scope>NUCLEOTIDE SEQUENCE [LARGE SCALE GENOMIC DNA]</scope>
    <source>
        <strain evidence="3 4">CNM695-12</strain>
    </source>
</reference>
<evidence type="ECO:0000313" key="4">
    <source>
        <dbReference type="Proteomes" id="UP000286947"/>
    </source>
</evidence>
<sequence length="160" mass="18238" precursor="true">MRKIFCYLVLSSALMMASHSWAQQTWRCPGNVYTNDSTEAQKIGDCKPLNSDTVTVIPGPEPSQTQNGGSNADADAERQQNAGQEDALKSQMRAALEAQLEQKRQELDKLQAEYNNGEPQRMGPEFRNYQLYLNRVERLKNEITQKQQEMQQIQEQLSTL</sequence>
<feature type="signal peptide" evidence="2">
    <location>
        <begin position="1"/>
        <end position="22"/>
    </location>
</feature>
<name>A0A433SGC7_9BURK</name>
<dbReference type="RefSeq" id="WP_126977498.1">
    <property type="nucleotide sequence ID" value="NZ_PQSP01000001.1"/>
</dbReference>
<organism evidence="3 4">
    <name type="scientific">Saezia sanguinis</name>
    <dbReference type="NCBI Taxonomy" id="1965230"/>
    <lineage>
        <taxon>Bacteria</taxon>
        <taxon>Pseudomonadati</taxon>
        <taxon>Pseudomonadota</taxon>
        <taxon>Betaproteobacteria</taxon>
        <taxon>Burkholderiales</taxon>
        <taxon>Saeziaceae</taxon>
        <taxon>Saezia</taxon>
    </lineage>
</organism>
<dbReference type="EMBL" id="PQSP01000001">
    <property type="protein sequence ID" value="RUS67807.1"/>
    <property type="molecule type" value="Genomic_DNA"/>
</dbReference>
<evidence type="ECO:0000256" key="2">
    <source>
        <dbReference type="SAM" id="SignalP"/>
    </source>
</evidence>
<dbReference type="AlphaFoldDB" id="A0A433SGC7"/>
<feature type="chain" id="PRO_5019190062" description="DUF4124 domain-containing protein" evidence="2">
    <location>
        <begin position="23"/>
        <end position="160"/>
    </location>
</feature>
<keyword evidence="2" id="KW-0732">Signal</keyword>
<gene>
    <name evidence="3" type="ORF">CUZ56_00286</name>
</gene>
<dbReference type="OrthoDB" id="5298561at2"/>
<keyword evidence="4" id="KW-1185">Reference proteome</keyword>
<evidence type="ECO:0008006" key="5">
    <source>
        <dbReference type="Google" id="ProtNLM"/>
    </source>
</evidence>
<comment type="caution">
    <text evidence="3">The sequence shown here is derived from an EMBL/GenBank/DDBJ whole genome shotgun (WGS) entry which is preliminary data.</text>
</comment>
<feature type="region of interest" description="Disordered" evidence="1">
    <location>
        <begin position="43"/>
        <end position="94"/>
    </location>
</feature>